<feature type="chain" id="PRO_5047162051" evidence="1">
    <location>
        <begin position="24"/>
        <end position="74"/>
    </location>
</feature>
<accession>A0ABN9WCC7</accession>
<reference evidence="2" key="1">
    <citation type="submission" date="2023-10" db="EMBL/GenBank/DDBJ databases">
        <authorList>
            <person name="Chen Y."/>
            <person name="Shah S."/>
            <person name="Dougan E. K."/>
            <person name="Thang M."/>
            <person name="Chan C."/>
        </authorList>
    </citation>
    <scope>NUCLEOTIDE SEQUENCE [LARGE SCALE GENOMIC DNA]</scope>
</reference>
<comment type="caution">
    <text evidence="2">The sequence shown here is derived from an EMBL/GenBank/DDBJ whole genome shotgun (WGS) entry which is preliminary data.</text>
</comment>
<proteinExistence type="predicted"/>
<keyword evidence="3" id="KW-1185">Reference proteome</keyword>
<sequence length="74" mass="8060">GYPLASLRFTLAFDLLLRCFVYAVDNGHLDITPACAAHVGFALNSLEVLPPTAAIFKFARMLASLTLKLHKCPL</sequence>
<evidence type="ECO:0000313" key="2">
    <source>
        <dbReference type="EMBL" id="CAK0883963.1"/>
    </source>
</evidence>
<name>A0ABN9WCC7_9DINO</name>
<evidence type="ECO:0000313" key="3">
    <source>
        <dbReference type="Proteomes" id="UP001189429"/>
    </source>
</evidence>
<keyword evidence="1" id="KW-0732">Signal</keyword>
<feature type="non-terminal residue" evidence="2">
    <location>
        <position position="1"/>
    </location>
</feature>
<feature type="non-terminal residue" evidence="2">
    <location>
        <position position="74"/>
    </location>
</feature>
<dbReference type="Proteomes" id="UP001189429">
    <property type="component" value="Unassembled WGS sequence"/>
</dbReference>
<gene>
    <name evidence="2" type="ORF">PCOR1329_LOCUS66027</name>
</gene>
<dbReference type="EMBL" id="CAUYUJ010018487">
    <property type="protein sequence ID" value="CAK0883963.1"/>
    <property type="molecule type" value="Genomic_DNA"/>
</dbReference>
<organism evidence="2 3">
    <name type="scientific">Prorocentrum cordatum</name>
    <dbReference type="NCBI Taxonomy" id="2364126"/>
    <lineage>
        <taxon>Eukaryota</taxon>
        <taxon>Sar</taxon>
        <taxon>Alveolata</taxon>
        <taxon>Dinophyceae</taxon>
        <taxon>Prorocentrales</taxon>
        <taxon>Prorocentraceae</taxon>
        <taxon>Prorocentrum</taxon>
    </lineage>
</organism>
<feature type="signal peptide" evidence="1">
    <location>
        <begin position="1"/>
        <end position="23"/>
    </location>
</feature>
<protein>
    <submittedName>
        <fullName evidence="2">Uncharacterized protein</fullName>
    </submittedName>
</protein>
<evidence type="ECO:0000256" key="1">
    <source>
        <dbReference type="SAM" id="SignalP"/>
    </source>
</evidence>